<feature type="domain" description="LXG" evidence="2">
    <location>
        <begin position="1"/>
        <end position="234"/>
    </location>
</feature>
<sequence length="345" mass="38906">MKVLDSKALVATMNERQSHYRVLRGQLAGLKRDFQGMIYAGDFQGQGADAIKDFYRAQVDVVEAWLRLVDHQIAFLRGIKGALEQEKLGGNTVVHTAFLEEDVQQGERQADDLVTAQRNDLEAIFRGIDDIITLDTFSRNDFNQNMSQVHNKRRETLEAVEQLDEALTIDYKSSEEEESYAVRLFQSLQEATSQGGSISPIHFNAKAYHQSEVYQIKAEQERRTEAYLHKQRQGEQTSVEDIVLISNTALQTLIGQKVSQIPYNVMTTEIVQDRVKAAKSAKASMEVMKNILLDEAKKMGVKTTNSVLEIFSTIVNDHIERSDKTFDSVGDFGNAMTFGVPKGIY</sequence>
<organism evidence="3 4">
    <name type="scientific">Aquibacillus rhizosphaerae</name>
    <dbReference type="NCBI Taxonomy" id="3051431"/>
    <lineage>
        <taxon>Bacteria</taxon>
        <taxon>Bacillati</taxon>
        <taxon>Bacillota</taxon>
        <taxon>Bacilli</taxon>
        <taxon>Bacillales</taxon>
        <taxon>Bacillaceae</taxon>
        <taxon>Aquibacillus</taxon>
    </lineage>
</organism>
<evidence type="ECO:0000313" key="4">
    <source>
        <dbReference type="Proteomes" id="UP001235343"/>
    </source>
</evidence>
<dbReference type="InterPro" id="IPR006829">
    <property type="entry name" value="LXG_dom"/>
</dbReference>
<evidence type="ECO:0000259" key="2">
    <source>
        <dbReference type="PROSITE" id="PS51756"/>
    </source>
</evidence>
<evidence type="ECO:0000256" key="1">
    <source>
        <dbReference type="ARBA" id="ARBA00034117"/>
    </source>
</evidence>
<keyword evidence="4" id="KW-1185">Reference proteome</keyword>
<comment type="similarity">
    <text evidence="1">In the N-terminal section; belongs to the LXG family.</text>
</comment>
<accession>A0ABT7L0Y3</accession>
<dbReference type="PANTHER" id="PTHR34976:SF2">
    <property type="entry name" value="TYPE VII SECRETION SYSTEM PROTEIN ESSD"/>
    <property type="match status" value="1"/>
</dbReference>
<proteinExistence type="inferred from homology"/>
<dbReference type="PANTHER" id="PTHR34976">
    <property type="entry name" value="RIBONUCLEASE YQCG-RELATED"/>
    <property type="match status" value="1"/>
</dbReference>
<dbReference type="Pfam" id="PF04740">
    <property type="entry name" value="LXG"/>
    <property type="match status" value="1"/>
</dbReference>
<dbReference type="Proteomes" id="UP001235343">
    <property type="component" value="Unassembled WGS sequence"/>
</dbReference>
<reference evidence="3 4" key="1">
    <citation type="submission" date="2023-06" db="EMBL/GenBank/DDBJ databases">
        <title>Aquibacillus rhizosphaerae LR5S19.</title>
        <authorList>
            <person name="Sun J.-Q."/>
        </authorList>
    </citation>
    <scope>NUCLEOTIDE SEQUENCE [LARGE SCALE GENOMIC DNA]</scope>
    <source>
        <strain evidence="3 4">LR5S19</strain>
    </source>
</reference>
<gene>
    <name evidence="3" type="ORF">QQS35_03380</name>
</gene>
<feature type="non-terminal residue" evidence="3">
    <location>
        <position position="345"/>
    </location>
</feature>
<dbReference type="EMBL" id="JASTZU010000016">
    <property type="protein sequence ID" value="MDL4839501.1"/>
    <property type="molecule type" value="Genomic_DNA"/>
</dbReference>
<comment type="caution">
    <text evidence="3">The sequence shown here is derived from an EMBL/GenBank/DDBJ whole genome shotgun (WGS) entry which is preliminary data.</text>
</comment>
<dbReference type="InterPro" id="IPR051768">
    <property type="entry name" value="Bact_secretion_toxin"/>
</dbReference>
<evidence type="ECO:0000313" key="3">
    <source>
        <dbReference type="EMBL" id="MDL4839501.1"/>
    </source>
</evidence>
<dbReference type="PROSITE" id="PS51756">
    <property type="entry name" value="LXG"/>
    <property type="match status" value="1"/>
</dbReference>
<protein>
    <submittedName>
        <fullName evidence="3">LXG domain-containing protein</fullName>
    </submittedName>
</protein>
<name>A0ABT7L0Y3_9BACI</name>
<dbReference type="RefSeq" id="WP_285930375.1">
    <property type="nucleotide sequence ID" value="NZ_JASTZU010000016.1"/>
</dbReference>